<dbReference type="Proteomes" id="UP001066276">
    <property type="component" value="Chromosome 8"/>
</dbReference>
<dbReference type="InterPro" id="IPR029061">
    <property type="entry name" value="THDP-binding"/>
</dbReference>
<dbReference type="InterPro" id="IPR001017">
    <property type="entry name" value="DH_E1"/>
</dbReference>
<reference evidence="6" key="1">
    <citation type="journal article" date="2022" name="bioRxiv">
        <title>Sequencing and chromosome-scale assembly of the giantPleurodeles waltlgenome.</title>
        <authorList>
            <person name="Brown T."/>
            <person name="Elewa A."/>
            <person name="Iarovenko S."/>
            <person name="Subramanian E."/>
            <person name="Araus A.J."/>
            <person name="Petzold A."/>
            <person name="Susuki M."/>
            <person name="Suzuki K.-i.T."/>
            <person name="Hayashi T."/>
            <person name="Toyoda A."/>
            <person name="Oliveira C."/>
            <person name="Osipova E."/>
            <person name="Leigh N.D."/>
            <person name="Simon A."/>
            <person name="Yun M.H."/>
        </authorList>
    </citation>
    <scope>NUCLEOTIDE SEQUENCE</scope>
    <source>
        <strain evidence="6">20211129_DDA</strain>
        <tissue evidence="6">Liver</tissue>
    </source>
</reference>
<name>A0AAV7NPJ4_PLEWA</name>
<sequence>MPSIVSWGELETPSAWGKRNESFSLLWDSDSLGMPSMPPQCLLPLLSLTAVPAAGIPTRVRTRSRSLRGSIPPIRGPILMELQTYLFHGHSLSFSDTSYRSVEEIEEMTSKNDPITLLNDRIINSNLVNMEELKETDVEVKEDIEKAAVCHHRSRTRSTRSG</sequence>
<evidence type="ECO:0000313" key="7">
    <source>
        <dbReference type="Proteomes" id="UP001066276"/>
    </source>
</evidence>
<keyword evidence="3" id="KW-0560">Oxidoreductase</keyword>
<gene>
    <name evidence="6" type="ORF">NDU88_004777</name>
</gene>
<dbReference type="SUPFAM" id="SSF52518">
    <property type="entry name" value="Thiamin diphosphate-binding fold (THDP-binding)"/>
    <property type="match status" value="1"/>
</dbReference>
<evidence type="ECO:0000256" key="3">
    <source>
        <dbReference type="ARBA" id="ARBA00023002"/>
    </source>
</evidence>
<evidence type="ECO:0000259" key="5">
    <source>
        <dbReference type="Pfam" id="PF00676"/>
    </source>
</evidence>
<dbReference type="Gene3D" id="3.40.50.970">
    <property type="match status" value="1"/>
</dbReference>
<protein>
    <recommendedName>
        <fullName evidence="5">Dehydrogenase E1 component domain-containing protein</fullName>
    </recommendedName>
</protein>
<dbReference type="GO" id="GO:0004739">
    <property type="term" value="F:pyruvate dehydrogenase (acetyl-transferring) activity"/>
    <property type="evidence" value="ECO:0007669"/>
    <property type="project" value="TreeGrafter"/>
</dbReference>
<keyword evidence="2" id="KW-0809">Transit peptide</keyword>
<comment type="cofactor">
    <cofactor evidence="1">
        <name>thiamine diphosphate</name>
        <dbReference type="ChEBI" id="CHEBI:58937"/>
    </cofactor>
</comment>
<evidence type="ECO:0000313" key="6">
    <source>
        <dbReference type="EMBL" id="KAJ1116567.1"/>
    </source>
</evidence>
<dbReference type="EMBL" id="JANPWB010000012">
    <property type="protein sequence ID" value="KAJ1116567.1"/>
    <property type="molecule type" value="Genomic_DNA"/>
</dbReference>
<evidence type="ECO:0000256" key="4">
    <source>
        <dbReference type="ARBA" id="ARBA00023052"/>
    </source>
</evidence>
<comment type="caution">
    <text evidence="6">The sequence shown here is derived from an EMBL/GenBank/DDBJ whole genome shotgun (WGS) entry which is preliminary data.</text>
</comment>
<accession>A0AAV7NPJ4</accession>
<dbReference type="InterPro" id="IPR050642">
    <property type="entry name" value="PDH_E1_Alpha_Subunit"/>
</dbReference>
<dbReference type="Pfam" id="PF00676">
    <property type="entry name" value="E1_dh"/>
    <property type="match status" value="1"/>
</dbReference>
<proteinExistence type="predicted"/>
<organism evidence="6 7">
    <name type="scientific">Pleurodeles waltl</name>
    <name type="common">Iberian ribbed newt</name>
    <dbReference type="NCBI Taxonomy" id="8319"/>
    <lineage>
        <taxon>Eukaryota</taxon>
        <taxon>Metazoa</taxon>
        <taxon>Chordata</taxon>
        <taxon>Craniata</taxon>
        <taxon>Vertebrata</taxon>
        <taxon>Euteleostomi</taxon>
        <taxon>Amphibia</taxon>
        <taxon>Batrachia</taxon>
        <taxon>Caudata</taxon>
        <taxon>Salamandroidea</taxon>
        <taxon>Salamandridae</taxon>
        <taxon>Pleurodelinae</taxon>
        <taxon>Pleurodeles</taxon>
    </lineage>
</organism>
<feature type="domain" description="Dehydrogenase E1 component" evidence="5">
    <location>
        <begin position="75"/>
        <end position="148"/>
    </location>
</feature>
<evidence type="ECO:0000256" key="2">
    <source>
        <dbReference type="ARBA" id="ARBA00022946"/>
    </source>
</evidence>
<evidence type="ECO:0000256" key="1">
    <source>
        <dbReference type="ARBA" id="ARBA00001964"/>
    </source>
</evidence>
<dbReference type="AlphaFoldDB" id="A0AAV7NPJ4"/>
<dbReference type="GO" id="GO:0006086">
    <property type="term" value="P:pyruvate decarboxylation to acetyl-CoA"/>
    <property type="evidence" value="ECO:0007669"/>
    <property type="project" value="TreeGrafter"/>
</dbReference>
<dbReference type="PANTHER" id="PTHR11516">
    <property type="entry name" value="PYRUVATE DEHYDROGENASE E1 COMPONENT, ALPHA SUBUNIT BACTERIAL AND ORGANELLAR"/>
    <property type="match status" value="1"/>
</dbReference>
<keyword evidence="4" id="KW-0786">Thiamine pyrophosphate</keyword>
<dbReference type="PANTHER" id="PTHR11516:SF60">
    <property type="entry name" value="PYRUVATE DEHYDROGENASE E1 COMPONENT SUBUNIT ALPHA"/>
    <property type="match status" value="1"/>
</dbReference>
<keyword evidence="7" id="KW-1185">Reference proteome</keyword>